<keyword evidence="10" id="KW-0274">FAD</keyword>
<dbReference type="VEuPathDB" id="VectorBase:LLONM1_008176"/>
<dbReference type="FunFam" id="3.50.50.60:FF:000082">
    <property type="entry name" value="protein MTO1 homolog, mitochondrial isoform X1"/>
    <property type="match status" value="1"/>
</dbReference>
<keyword evidence="8" id="KW-0285">Flavoprotein</keyword>
<dbReference type="InterPro" id="IPR002218">
    <property type="entry name" value="MnmG-rel"/>
</dbReference>
<dbReference type="PANTHER" id="PTHR11806">
    <property type="entry name" value="GLUCOSE INHIBITED DIVISION PROTEIN A"/>
    <property type="match status" value="1"/>
</dbReference>
<sequence>MEKIQNIPTIAQEAVLLESEELPKDTPTVKGYDWNAHGINYEEILKSYTNTGFQASNFGKAIEEVRKMLERRRCPLMEEHRDLHEDDEFIVRRHNCTIFLGYTSNMVSSGLRETIRYLVEHNLVDCLVTTAGGVEEDFIKCLAPTYMGSFELSGRHLREKGFNRIGNLLVPNENYCKFENWVNPLLDEMLEDQKNDGILWTPSKVIQRLGERINDPSSIYHWAARNKIPVFSPALTDGSLGDMMYFHSYKNPGLVVDIVSDLRRLNTIAVKAVSTGMIILGGGVVKHHICNANLMRNGADYAVFINSGSEFDGSDSGARPDEAISWGKIRKEATPVKIYSDASLVFPLLVAETFAKAKDSLQNPHEEFIGIKILSYVKHLKKSKLISFPGMHRIRRISRHFLEITRFYSSSPAFDVIVVGGGHAGTEACAASARMGARTLLVTHKFSTIGEMSCNPSFGGIGKGHLVREIDALDGVCGRCCDKSGVQYKMLNRRRGPAVWGPRAQIDRELHKKAVQEELSTTKNLEICVSSVENLILRETPNGVICGGIVLKDGREVESETVIITTGTFLRGEIHIGTSVRPAGRIGDAPAVGLAKSLEDMGFRMSRLKTGTPPRIKKQSIDFRNLTQQFGDDPPVPFSFMNSTVWLSAKDQMVCHLTYTKPIIINEIVRKNLHQNRHVSEEITGPRYCPSIESKVLRFGDKSHQIWLEPEGLHSDVIYPNGLSCTLPEDQQIQLVRSIPGLEAAEVLRPGYGVQYDFIDPRELFPTLETKRVQGLFLAGQINGTTGYEEAAAQGILAGANAAAKVQQKESLRINRTDAYIGVLVDDLTTMGTNEPYRMFTSRAEFRLSLRPDNADMRLTEKGYSMGLVGVERYEEFQRIRQKLTEAMEIMKGVRKRMDQWRDALQLPQSKTTAEKTAFEMLSIPADGISAQQIANLEPGILGWIRDDLALCERLKIEALYERVVTEQAIDVAEVKKDEQLIIPSNIDYFSKYLNLSFEEREKLSYIQPQTIAAASRIQGVTPSAIVRLLRYVRQSNTAAGEVF</sequence>
<dbReference type="InterPro" id="IPR020595">
    <property type="entry name" value="MnmG-rel_CS"/>
</dbReference>
<evidence type="ECO:0000313" key="15">
    <source>
        <dbReference type="EnsemblMetazoa" id="LLOJ006647-PA"/>
    </source>
</evidence>
<dbReference type="Gene3D" id="3.50.50.60">
    <property type="entry name" value="FAD/NAD(P)-binding domain"/>
    <property type="match status" value="2"/>
</dbReference>
<reference evidence="15" key="3">
    <citation type="submission" date="2020-05" db="UniProtKB">
        <authorList>
            <consortium name="EnsemblMetazoa"/>
        </authorList>
    </citation>
    <scope>IDENTIFICATION</scope>
    <source>
        <strain evidence="15">Jacobina</strain>
    </source>
</reference>
<keyword evidence="12" id="KW-0386">Hypusine biosynthesis</keyword>
<dbReference type="Gene3D" id="1.10.150.570">
    <property type="entry name" value="GidA associated domain, C-terminal subdomain"/>
    <property type="match status" value="1"/>
</dbReference>
<comment type="similarity">
    <text evidence="5">Belongs to the MnmG family.</text>
</comment>
<dbReference type="NCBIfam" id="TIGR00321">
    <property type="entry name" value="dhys"/>
    <property type="match status" value="1"/>
</dbReference>
<reference evidence="14" key="2">
    <citation type="journal article" date="2020" name="BMC">
        <title>Leishmania infection induces a limited differential gene expression in the sand fly midgut.</title>
        <authorList>
            <person name="Coutinho-Abreu I.V."/>
            <person name="Serafim T.D."/>
            <person name="Meneses C."/>
            <person name="Kamhawi S."/>
            <person name="Oliveira F."/>
            <person name="Valenzuela J.G."/>
        </authorList>
    </citation>
    <scope>NUCLEOTIDE SEQUENCE</scope>
    <source>
        <strain evidence="14">Jacobina</strain>
        <tissue evidence="14">Midgut</tissue>
    </source>
</reference>
<dbReference type="InterPro" id="IPR026904">
    <property type="entry name" value="MnmG_C"/>
</dbReference>
<evidence type="ECO:0000256" key="1">
    <source>
        <dbReference type="ARBA" id="ARBA00000952"/>
    </source>
</evidence>
<organism evidence="15 16">
    <name type="scientific">Lutzomyia longipalpis</name>
    <name type="common">Sand fly</name>
    <dbReference type="NCBI Taxonomy" id="7200"/>
    <lineage>
        <taxon>Eukaryota</taxon>
        <taxon>Metazoa</taxon>
        <taxon>Ecdysozoa</taxon>
        <taxon>Arthropoda</taxon>
        <taxon>Hexapoda</taxon>
        <taxon>Insecta</taxon>
        <taxon>Pterygota</taxon>
        <taxon>Neoptera</taxon>
        <taxon>Endopterygota</taxon>
        <taxon>Diptera</taxon>
        <taxon>Nematocera</taxon>
        <taxon>Psychodoidea</taxon>
        <taxon>Psychodidae</taxon>
        <taxon>Lutzomyia</taxon>
        <taxon>Lutzomyia</taxon>
    </lineage>
</organism>
<dbReference type="InterPro" id="IPR040131">
    <property type="entry name" value="MnmG_N"/>
</dbReference>
<dbReference type="GO" id="GO:0005739">
    <property type="term" value="C:mitochondrion"/>
    <property type="evidence" value="ECO:0007669"/>
    <property type="project" value="GOC"/>
</dbReference>
<dbReference type="SUPFAM" id="SSF51905">
    <property type="entry name" value="FAD/NAD(P)-binding domain"/>
    <property type="match status" value="1"/>
</dbReference>
<dbReference type="GO" id="GO:0030488">
    <property type="term" value="P:tRNA methylation"/>
    <property type="evidence" value="ECO:0007669"/>
    <property type="project" value="TreeGrafter"/>
</dbReference>
<comment type="cofactor">
    <cofactor evidence="3">
        <name>FAD</name>
        <dbReference type="ChEBI" id="CHEBI:57692"/>
    </cofactor>
</comment>
<dbReference type="EMBL" id="GITU01007354">
    <property type="protein sequence ID" value="MBC1176057.1"/>
    <property type="molecule type" value="Transcribed_RNA"/>
</dbReference>
<dbReference type="PROSITE" id="PS01281">
    <property type="entry name" value="GIDA_2"/>
    <property type="match status" value="1"/>
</dbReference>
<dbReference type="InterPro" id="IPR036982">
    <property type="entry name" value="Deoxyhypusine_synthase_sf"/>
</dbReference>
<dbReference type="GO" id="GO:0034038">
    <property type="term" value="F:deoxyhypusine synthase activity"/>
    <property type="evidence" value="ECO:0007669"/>
    <property type="project" value="UniProtKB-EC"/>
</dbReference>
<dbReference type="InterPro" id="IPR004416">
    <property type="entry name" value="MnmG"/>
</dbReference>
<feature type="domain" description="tRNA uridine 5-carboxymethylaminomethyl modification enzyme C-terminal subdomain" evidence="13">
    <location>
        <begin position="959"/>
        <end position="1031"/>
    </location>
</feature>
<reference evidence="16" key="1">
    <citation type="submission" date="2012-05" db="EMBL/GenBank/DDBJ databases">
        <title>Whole Genome Assembly of Lutzomyia longipalpis.</title>
        <authorList>
            <person name="Richards S."/>
            <person name="Qu C."/>
            <person name="Dillon R."/>
            <person name="Worley K."/>
            <person name="Scherer S."/>
            <person name="Batterton M."/>
            <person name="Taylor A."/>
            <person name="Hawes A."/>
            <person name="Hernandez B."/>
            <person name="Kovar C."/>
            <person name="Mandapat C."/>
            <person name="Pham C."/>
            <person name="Qu C."/>
            <person name="Jing C."/>
            <person name="Bess C."/>
            <person name="Bandaranaike D."/>
            <person name="Ngo D."/>
            <person name="Ongeri F."/>
            <person name="Arias F."/>
            <person name="Lara F."/>
            <person name="Weissenberger G."/>
            <person name="Kamau G."/>
            <person name="Han H."/>
            <person name="Shen H."/>
            <person name="Dinh H."/>
            <person name="Khalil I."/>
            <person name="Jones J."/>
            <person name="Shafer J."/>
            <person name="Jayaseelan J."/>
            <person name="Quiroz J."/>
            <person name="Blankenburg K."/>
            <person name="Nguyen L."/>
            <person name="Jackson L."/>
            <person name="Francisco L."/>
            <person name="Tang L.-Y."/>
            <person name="Pu L.-L."/>
            <person name="Perales L."/>
            <person name="Lorensuhewa L."/>
            <person name="Munidasa M."/>
            <person name="Coyle M."/>
            <person name="Taylor M."/>
            <person name="Puazo M."/>
            <person name="Firestine M."/>
            <person name="Scheel M."/>
            <person name="Javaid M."/>
            <person name="Wang M."/>
            <person name="Li M."/>
            <person name="Tabassum N."/>
            <person name="Saada N."/>
            <person name="Osuji N."/>
            <person name="Aqrawi P."/>
            <person name="Fu Q."/>
            <person name="Thornton R."/>
            <person name="Raj R."/>
            <person name="Goodspeed R."/>
            <person name="Mata R."/>
            <person name="Najjar R."/>
            <person name="Gubbala S."/>
            <person name="Lee S."/>
            <person name="Denson S."/>
            <person name="Patil S."/>
            <person name="Macmil S."/>
            <person name="Qi S."/>
            <person name="Matskevitch T."/>
            <person name="Palculict T."/>
            <person name="Mathew T."/>
            <person name="Vee V."/>
            <person name="Velamala V."/>
            <person name="Korchina V."/>
            <person name="Cai W."/>
            <person name="Liu W."/>
            <person name="Dai W."/>
            <person name="Zou X."/>
            <person name="Zhu Y."/>
            <person name="Zhang Y."/>
            <person name="Wu Y.-Q."/>
            <person name="Xin Y."/>
            <person name="Nazarath L."/>
            <person name="Kovar C."/>
            <person name="Han Y."/>
            <person name="Muzny D."/>
            <person name="Gibbs R."/>
        </authorList>
    </citation>
    <scope>NUCLEOTIDE SEQUENCE [LARGE SCALE GENOMIC DNA]</scope>
    <source>
        <strain evidence="16">Jacobina</strain>
    </source>
</reference>
<evidence type="ECO:0000256" key="10">
    <source>
        <dbReference type="ARBA" id="ARBA00022827"/>
    </source>
</evidence>
<dbReference type="EnsemblMetazoa" id="LLOJ006647-RA">
    <property type="protein sequence ID" value="LLOJ006647-PA"/>
    <property type="gene ID" value="LLOJ006647"/>
</dbReference>
<evidence type="ECO:0000256" key="7">
    <source>
        <dbReference type="ARBA" id="ARBA00012683"/>
    </source>
</evidence>
<dbReference type="PROSITE" id="PS01280">
    <property type="entry name" value="GIDA_1"/>
    <property type="match status" value="1"/>
</dbReference>
<dbReference type="InterPro" id="IPR036188">
    <property type="entry name" value="FAD/NAD-bd_sf"/>
</dbReference>
<keyword evidence="9" id="KW-0808">Transferase</keyword>
<evidence type="ECO:0000256" key="3">
    <source>
        <dbReference type="ARBA" id="ARBA00001974"/>
    </source>
</evidence>
<dbReference type="InterPro" id="IPR029035">
    <property type="entry name" value="DHS-like_NAD/FAD-binding_dom"/>
</dbReference>
<protein>
    <recommendedName>
        <fullName evidence="7">deoxyhypusine synthase</fullName>
        <ecNumber evidence="7">2.5.1.46</ecNumber>
    </recommendedName>
</protein>
<dbReference type="VEuPathDB" id="VectorBase:LLOJ006647"/>
<evidence type="ECO:0000259" key="13">
    <source>
        <dbReference type="SMART" id="SM01228"/>
    </source>
</evidence>
<dbReference type="VEuPathDB" id="VectorBase:LLONM1_001500"/>
<dbReference type="InterPro" id="IPR044920">
    <property type="entry name" value="MnmG_C_subdom_sf"/>
</dbReference>
<evidence type="ECO:0000256" key="5">
    <source>
        <dbReference type="ARBA" id="ARBA00007653"/>
    </source>
</evidence>
<comment type="pathway">
    <text evidence="4">Protein modification; eIF5A hypusination.</text>
</comment>
<dbReference type="GO" id="GO:0050660">
    <property type="term" value="F:flavin adenine dinucleotide binding"/>
    <property type="evidence" value="ECO:0007669"/>
    <property type="project" value="InterPro"/>
</dbReference>
<dbReference type="InterPro" id="IPR049312">
    <property type="entry name" value="GIDA_C_N"/>
</dbReference>
<dbReference type="PANTHER" id="PTHR11806:SF0">
    <property type="entry name" value="PROTEIN MTO1 HOMOLOG, MITOCHONDRIAL"/>
    <property type="match status" value="1"/>
</dbReference>
<evidence type="ECO:0000313" key="16">
    <source>
        <dbReference type="Proteomes" id="UP000092461"/>
    </source>
</evidence>
<evidence type="ECO:0000256" key="11">
    <source>
        <dbReference type="ARBA" id="ARBA00023027"/>
    </source>
</evidence>
<dbReference type="Pfam" id="PF01134">
    <property type="entry name" value="GIDA"/>
    <property type="match status" value="1"/>
</dbReference>
<dbReference type="Pfam" id="PF21680">
    <property type="entry name" value="GIDA_C_1st"/>
    <property type="match status" value="1"/>
</dbReference>
<dbReference type="FunFam" id="3.40.910.10:FF:000001">
    <property type="entry name" value="Probable deoxyhypusine synthase"/>
    <property type="match status" value="1"/>
</dbReference>
<evidence type="ECO:0000256" key="8">
    <source>
        <dbReference type="ARBA" id="ARBA00022630"/>
    </source>
</evidence>
<dbReference type="GO" id="GO:0070899">
    <property type="term" value="P:mitochondrial tRNA wobble uridine modification"/>
    <property type="evidence" value="ECO:0007669"/>
    <property type="project" value="UniProtKB-ARBA"/>
</dbReference>
<proteinExistence type="inferred from homology"/>
<dbReference type="InterPro" id="IPR002773">
    <property type="entry name" value="Deoxyhypusine_synthase"/>
</dbReference>
<evidence type="ECO:0000256" key="6">
    <source>
        <dbReference type="ARBA" id="ARBA00009892"/>
    </source>
</evidence>
<dbReference type="AlphaFoldDB" id="A0A1B0GJL8"/>
<dbReference type="NCBIfam" id="TIGR00136">
    <property type="entry name" value="mnmG_gidA"/>
    <property type="match status" value="1"/>
</dbReference>
<dbReference type="Proteomes" id="UP000092461">
    <property type="component" value="Unassembled WGS sequence"/>
</dbReference>
<dbReference type="FunFam" id="3.50.50.60:FF:000002">
    <property type="entry name" value="tRNA uridine 5-carboxymethylaminomethyl modification enzyme MnmG"/>
    <property type="match status" value="1"/>
</dbReference>
<dbReference type="FunFam" id="1.10.150.570:FF:000001">
    <property type="entry name" value="tRNA uridine 5-carboxymethylaminomethyl modification enzyme MnmG"/>
    <property type="match status" value="1"/>
</dbReference>
<comment type="cofactor">
    <cofactor evidence="2">
        <name>NAD(+)</name>
        <dbReference type="ChEBI" id="CHEBI:57540"/>
    </cofactor>
</comment>
<dbReference type="HAMAP" id="MF_00129">
    <property type="entry name" value="MnmG_GidA"/>
    <property type="match status" value="1"/>
</dbReference>
<evidence type="ECO:0000256" key="2">
    <source>
        <dbReference type="ARBA" id="ARBA00001911"/>
    </source>
</evidence>
<dbReference type="Pfam" id="PF01916">
    <property type="entry name" value="DS"/>
    <property type="match status" value="1"/>
</dbReference>
<accession>A0A1B0GJL8</accession>
<name>A0A1B0GJL8_LUTLO</name>
<comment type="catalytic activity">
    <reaction evidence="1">
        <text>[eIF5A protein]-L-lysine + spermidine = [eIF5A protein]-deoxyhypusine + propane-1,3-diamine</text>
        <dbReference type="Rhea" id="RHEA:33299"/>
        <dbReference type="Rhea" id="RHEA-COMP:10143"/>
        <dbReference type="Rhea" id="RHEA-COMP:10144"/>
        <dbReference type="ChEBI" id="CHEBI:29969"/>
        <dbReference type="ChEBI" id="CHEBI:57484"/>
        <dbReference type="ChEBI" id="CHEBI:57834"/>
        <dbReference type="ChEBI" id="CHEBI:82657"/>
        <dbReference type="EC" id="2.5.1.46"/>
    </reaction>
</comment>
<evidence type="ECO:0000256" key="9">
    <source>
        <dbReference type="ARBA" id="ARBA00022679"/>
    </source>
</evidence>
<evidence type="ECO:0000256" key="4">
    <source>
        <dbReference type="ARBA" id="ARBA00005041"/>
    </source>
</evidence>
<evidence type="ECO:0000313" key="14">
    <source>
        <dbReference type="EMBL" id="MBC1176057.1"/>
    </source>
</evidence>
<dbReference type="EC" id="2.5.1.46" evidence="7"/>
<dbReference type="SUPFAM" id="SSF52467">
    <property type="entry name" value="DHS-like NAD/FAD-binding domain"/>
    <property type="match status" value="1"/>
</dbReference>
<dbReference type="GO" id="GO:0005829">
    <property type="term" value="C:cytosol"/>
    <property type="evidence" value="ECO:0007669"/>
    <property type="project" value="TreeGrafter"/>
</dbReference>
<dbReference type="InterPro" id="IPR047001">
    <property type="entry name" value="MnmG_C_subdom"/>
</dbReference>
<dbReference type="EMBL" id="AJWK01021979">
    <property type="status" value="NOT_ANNOTATED_CDS"/>
    <property type="molecule type" value="Genomic_DNA"/>
</dbReference>
<keyword evidence="11" id="KW-0520">NAD</keyword>
<dbReference type="Pfam" id="PF13932">
    <property type="entry name" value="SAM_GIDA_C"/>
    <property type="match status" value="1"/>
</dbReference>
<dbReference type="SMART" id="SM01228">
    <property type="entry name" value="GIDA_assoc_3"/>
    <property type="match status" value="1"/>
</dbReference>
<evidence type="ECO:0000256" key="12">
    <source>
        <dbReference type="ARBA" id="ARBA00023256"/>
    </source>
</evidence>
<comment type="similarity">
    <text evidence="6">Belongs to the deoxyhypusine synthase family.</text>
</comment>
<dbReference type="Gene3D" id="3.40.910.10">
    <property type="entry name" value="Deoxyhypusine synthase"/>
    <property type="match status" value="1"/>
</dbReference>
<keyword evidence="16" id="KW-1185">Reference proteome</keyword>